<dbReference type="PANTHER" id="PTHR48010">
    <property type="entry name" value="OS05G0588300 PROTEIN"/>
    <property type="match status" value="1"/>
</dbReference>
<dbReference type="PANTHER" id="PTHR48010:SF58">
    <property type="entry name" value="RECEPTOR PROTEIN KINASE-LIKE PROTEIN ZAR1"/>
    <property type="match status" value="1"/>
</dbReference>
<reference evidence="2 3" key="1">
    <citation type="journal article" date="2019" name="Genome Biol. Evol.">
        <title>Insights into the evolution of the New World diploid cottons (Gossypium, subgenus Houzingenia) based on genome sequencing.</title>
        <authorList>
            <person name="Grover C.E."/>
            <person name="Arick M.A. 2nd"/>
            <person name="Thrash A."/>
            <person name="Conover J.L."/>
            <person name="Sanders W.S."/>
            <person name="Peterson D.G."/>
            <person name="Frelichowski J.E."/>
            <person name="Scheffler J.A."/>
            <person name="Scheffler B.E."/>
            <person name="Wendel J.F."/>
        </authorList>
    </citation>
    <scope>NUCLEOTIDE SEQUENCE [LARGE SCALE GENOMIC DNA]</scope>
    <source>
        <strain evidence="2">8</strain>
        <tissue evidence="2">Leaf</tissue>
    </source>
</reference>
<sequence length="144" mass="16331">MRNVTQFILALTMAVLLPNFVVSISTKTKIDISKDQSALKALKVHVGRDSTKRNKKLDNALRSLYLDNNLFEGEIPSDMFDHLSRWQVLYLGKNKPSGKIPLGLFKCKELEDISLADNRLEGILPKEIGNLTILRSLYLDNNLF</sequence>
<dbReference type="InterPro" id="IPR032675">
    <property type="entry name" value="LRR_dom_sf"/>
</dbReference>
<evidence type="ECO:0000256" key="1">
    <source>
        <dbReference type="SAM" id="SignalP"/>
    </source>
</evidence>
<evidence type="ECO:0000313" key="2">
    <source>
        <dbReference type="EMBL" id="MBA0580075.1"/>
    </source>
</evidence>
<protein>
    <recommendedName>
        <fullName evidence="4">Leucine-rich repeat-containing N-terminal plant-type domain-containing protein</fullName>
    </recommendedName>
</protein>
<evidence type="ECO:0000313" key="3">
    <source>
        <dbReference type="Proteomes" id="UP000593578"/>
    </source>
</evidence>
<dbReference type="AlphaFoldDB" id="A0A7J8NST3"/>
<dbReference type="Proteomes" id="UP000593578">
    <property type="component" value="Unassembled WGS sequence"/>
</dbReference>
<dbReference type="Gene3D" id="3.80.10.10">
    <property type="entry name" value="Ribonuclease Inhibitor"/>
    <property type="match status" value="1"/>
</dbReference>
<dbReference type="InterPro" id="IPR001611">
    <property type="entry name" value="Leu-rich_rpt"/>
</dbReference>
<gene>
    <name evidence="2" type="ORF">Gorai_022310</name>
</gene>
<comment type="caution">
    <text evidence="2">The sequence shown here is derived from an EMBL/GenBank/DDBJ whole genome shotgun (WGS) entry which is preliminary data.</text>
</comment>
<feature type="chain" id="PRO_5029655969" description="Leucine-rich repeat-containing N-terminal plant-type domain-containing protein" evidence="1">
    <location>
        <begin position="24"/>
        <end position="144"/>
    </location>
</feature>
<dbReference type="SUPFAM" id="SSF52058">
    <property type="entry name" value="L domain-like"/>
    <property type="match status" value="1"/>
</dbReference>
<dbReference type="Pfam" id="PF00560">
    <property type="entry name" value="LRR_1"/>
    <property type="match status" value="2"/>
</dbReference>
<feature type="non-terminal residue" evidence="2">
    <location>
        <position position="144"/>
    </location>
</feature>
<feature type="signal peptide" evidence="1">
    <location>
        <begin position="1"/>
        <end position="23"/>
    </location>
</feature>
<name>A0A7J8NST3_GOSRA</name>
<accession>A0A7J8NST3</accession>
<dbReference type="InterPro" id="IPR050994">
    <property type="entry name" value="At_inactive_RLKs"/>
</dbReference>
<keyword evidence="1" id="KW-0732">Signal</keyword>
<organism evidence="2 3">
    <name type="scientific">Gossypium raimondii</name>
    <name type="common">Peruvian cotton</name>
    <name type="synonym">Gossypium klotzschianum subsp. raimondii</name>
    <dbReference type="NCBI Taxonomy" id="29730"/>
    <lineage>
        <taxon>Eukaryota</taxon>
        <taxon>Viridiplantae</taxon>
        <taxon>Streptophyta</taxon>
        <taxon>Embryophyta</taxon>
        <taxon>Tracheophyta</taxon>
        <taxon>Spermatophyta</taxon>
        <taxon>Magnoliopsida</taxon>
        <taxon>eudicotyledons</taxon>
        <taxon>Gunneridae</taxon>
        <taxon>Pentapetalae</taxon>
        <taxon>rosids</taxon>
        <taxon>malvids</taxon>
        <taxon>Malvales</taxon>
        <taxon>Malvaceae</taxon>
        <taxon>Malvoideae</taxon>
        <taxon>Gossypium</taxon>
    </lineage>
</organism>
<dbReference type="EMBL" id="JABEZZ010000002">
    <property type="protein sequence ID" value="MBA0580075.1"/>
    <property type="molecule type" value="Genomic_DNA"/>
</dbReference>
<evidence type="ECO:0008006" key="4">
    <source>
        <dbReference type="Google" id="ProtNLM"/>
    </source>
</evidence>
<proteinExistence type="predicted"/>